<dbReference type="EMBL" id="MU853578">
    <property type="protein sequence ID" value="KAK4144251.1"/>
    <property type="molecule type" value="Genomic_DNA"/>
</dbReference>
<accession>A0AAN6V4H6</accession>
<proteinExistence type="predicted"/>
<feature type="compositionally biased region" description="Basic and acidic residues" evidence="5">
    <location>
        <begin position="1122"/>
        <end position="1144"/>
    </location>
</feature>
<feature type="transmembrane region" description="Helical" evidence="6">
    <location>
        <begin position="609"/>
        <end position="627"/>
    </location>
</feature>
<dbReference type="Proteomes" id="UP001302676">
    <property type="component" value="Unassembled WGS sequence"/>
</dbReference>
<dbReference type="CDD" id="cd07042">
    <property type="entry name" value="STAS_SulP_like_sulfate_transporter"/>
    <property type="match status" value="1"/>
</dbReference>
<dbReference type="InterPro" id="IPR011547">
    <property type="entry name" value="SLC26A/SulP_dom"/>
</dbReference>
<dbReference type="Gene3D" id="3.30.750.24">
    <property type="entry name" value="STAS domain"/>
    <property type="match status" value="1"/>
</dbReference>
<feature type="transmembrane region" description="Helical" evidence="6">
    <location>
        <begin position="852"/>
        <end position="872"/>
    </location>
</feature>
<dbReference type="GO" id="GO:0016020">
    <property type="term" value="C:membrane"/>
    <property type="evidence" value="ECO:0007669"/>
    <property type="project" value="UniProtKB-SubCell"/>
</dbReference>
<keyword evidence="2 6" id="KW-0812">Transmembrane</keyword>
<feature type="transmembrane region" description="Helical" evidence="6">
    <location>
        <begin position="688"/>
        <end position="711"/>
    </location>
</feature>
<evidence type="ECO:0000256" key="3">
    <source>
        <dbReference type="ARBA" id="ARBA00022989"/>
    </source>
</evidence>
<feature type="transmembrane region" description="Helical" evidence="6">
    <location>
        <begin position="500"/>
        <end position="520"/>
    </location>
</feature>
<comment type="subcellular location">
    <subcellularLocation>
        <location evidence="1">Membrane</location>
        <topology evidence="1">Multi-pass membrane protein</topology>
    </subcellularLocation>
</comment>
<dbReference type="RefSeq" id="XP_062637622.1">
    <property type="nucleotide sequence ID" value="XM_062777024.1"/>
</dbReference>
<reference evidence="8" key="2">
    <citation type="submission" date="2023-05" db="EMBL/GenBank/DDBJ databases">
        <authorList>
            <consortium name="Lawrence Berkeley National Laboratory"/>
            <person name="Steindorff A."/>
            <person name="Hensen N."/>
            <person name="Bonometti L."/>
            <person name="Westerberg I."/>
            <person name="Brannstrom I.O."/>
            <person name="Guillou S."/>
            <person name="Cros-Aarteil S."/>
            <person name="Calhoun S."/>
            <person name="Haridas S."/>
            <person name="Kuo A."/>
            <person name="Mondo S."/>
            <person name="Pangilinan J."/>
            <person name="Riley R."/>
            <person name="Labutti K."/>
            <person name="Andreopoulos B."/>
            <person name="Lipzen A."/>
            <person name="Chen C."/>
            <person name="Yanf M."/>
            <person name="Daum C."/>
            <person name="Ng V."/>
            <person name="Clum A."/>
            <person name="Ohm R."/>
            <person name="Martin F."/>
            <person name="Silar P."/>
            <person name="Natvig D."/>
            <person name="Lalanne C."/>
            <person name="Gautier V."/>
            <person name="Ament-Velasquez S.L."/>
            <person name="Kruys A."/>
            <person name="Hutchinson M.I."/>
            <person name="Powell A.J."/>
            <person name="Barry K."/>
            <person name="Miller A.N."/>
            <person name="Grigoriev I.V."/>
            <person name="Debuchy R."/>
            <person name="Gladieux P."/>
            <person name="Thoren M.H."/>
            <person name="Johannesson H."/>
        </authorList>
    </citation>
    <scope>NUCLEOTIDE SEQUENCE</scope>
    <source>
        <strain evidence="8">CBS 141.50</strain>
    </source>
</reference>
<name>A0AAN6V4H6_9PEZI</name>
<dbReference type="GO" id="GO:0055085">
    <property type="term" value="P:transmembrane transport"/>
    <property type="evidence" value="ECO:0007669"/>
    <property type="project" value="InterPro"/>
</dbReference>
<evidence type="ECO:0000313" key="8">
    <source>
        <dbReference type="EMBL" id="KAK4144251.1"/>
    </source>
</evidence>
<feature type="compositionally biased region" description="Polar residues" evidence="5">
    <location>
        <begin position="106"/>
        <end position="116"/>
    </location>
</feature>
<feature type="transmembrane region" description="Helical" evidence="6">
    <location>
        <begin position="582"/>
        <end position="602"/>
    </location>
</feature>
<gene>
    <name evidence="8" type="ORF">C8A04DRAFT_11582</name>
</gene>
<feature type="region of interest" description="Disordered" evidence="5">
    <location>
        <begin position="1115"/>
        <end position="1144"/>
    </location>
</feature>
<feature type="region of interest" description="Disordered" evidence="5">
    <location>
        <begin position="161"/>
        <end position="194"/>
    </location>
</feature>
<feature type="domain" description="STAS" evidence="7">
    <location>
        <begin position="950"/>
        <end position="1118"/>
    </location>
</feature>
<dbReference type="PANTHER" id="PTHR11814">
    <property type="entry name" value="SULFATE TRANSPORTER"/>
    <property type="match status" value="1"/>
</dbReference>
<feature type="transmembrane region" description="Helical" evidence="6">
    <location>
        <begin position="822"/>
        <end position="845"/>
    </location>
</feature>
<evidence type="ECO:0000256" key="1">
    <source>
        <dbReference type="ARBA" id="ARBA00004141"/>
    </source>
</evidence>
<dbReference type="GeneID" id="87813637"/>
<dbReference type="PROSITE" id="PS50801">
    <property type="entry name" value="STAS"/>
    <property type="match status" value="1"/>
</dbReference>
<feature type="transmembrane region" description="Helical" evidence="6">
    <location>
        <begin position="129"/>
        <end position="154"/>
    </location>
</feature>
<feature type="transmembrane region" description="Helical" evidence="6">
    <location>
        <begin position="657"/>
        <end position="676"/>
    </location>
</feature>
<evidence type="ECO:0000256" key="2">
    <source>
        <dbReference type="ARBA" id="ARBA00022692"/>
    </source>
</evidence>
<feature type="non-terminal residue" evidence="8">
    <location>
        <position position="1"/>
    </location>
</feature>
<evidence type="ECO:0000256" key="5">
    <source>
        <dbReference type="SAM" id="MobiDB-lite"/>
    </source>
</evidence>
<feature type="region of interest" description="Disordered" evidence="5">
    <location>
        <begin position="68"/>
        <end position="121"/>
    </location>
</feature>
<dbReference type="InterPro" id="IPR036513">
    <property type="entry name" value="STAS_dom_sf"/>
</dbReference>
<feature type="compositionally biased region" description="Low complexity" evidence="5">
    <location>
        <begin position="68"/>
        <end position="84"/>
    </location>
</feature>
<evidence type="ECO:0000259" key="7">
    <source>
        <dbReference type="PROSITE" id="PS50801"/>
    </source>
</evidence>
<keyword evidence="3 6" id="KW-1133">Transmembrane helix</keyword>
<evidence type="ECO:0000313" key="9">
    <source>
        <dbReference type="Proteomes" id="UP001302676"/>
    </source>
</evidence>
<dbReference type="InterPro" id="IPR001902">
    <property type="entry name" value="SLC26A/SulP_fam"/>
</dbReference>
<protein>
    <submittedName>
        <fullName evidence="8">Sulfate transporter family-domain-containing protein</fullName>
    </submittedName>
</protein>
<keyword evidence="9" id="KW-1185">Reference proteome</keyword>
<feature type="transmembrane region" description="Helical" evidence="6">
    <location>
        <begin position="884"/>
        <end position="911"/>
    </location>
</feature>
<reference evidence="8" key="1">
    <citation type="journal article" date="2023" name="Mol. Phylogenet. Evol.">
        <title>Genome-scale phylogeny and comparative genomics of the fungal order Sordariales.</title>
        <authorList>
            <person name="Hensen N."/>
            <person name="Bonometti L."/>
            <person name="Westerberg I."/>
            <person name="Brannstrom I.O."/>
            <person name="Guillou S."/>
            <person name="Cros-Aarteil S."/>
            <person name="Calhoun S."/>
            <person name="Haridas S."/>
            <person name="Kuo A."/>
            <person name="Mondo S."/>
            <person name="Pangilinan J."/>
            <person name="Riley R."/>
            <person name="LaButti K."/>
            <person name="Andreopoulos B."/>
            <person name="Lipzen A."/>
            <person name="Chen C."/>
            <person name="Yan M."/>
            <person name="Daum C."/>
            <person name="Ng V."/>
            <person name="Clum A."/>
            <person name="Steindorff A."/>
            <person name="Ohm R.A."/>
            <person name="Martin F."/>
            <person name="Silar P."/>
            <person name="Natvig D.O."/>
            <person name="Lalanne C."/>
            <person name="Gautier V."/>
            <person name="Ament-Velasquez S.L."/>
            <person name="Kruys A."/>
            <person name="Hutchinson M.I."/>
            <person name="Powell A.J."/>
            <person name="Barry K."/>
            <person name="Miller A.N."/>
            <person name="Grigoriev I.V."/>
            <person name="Debuchy R."/>
            <person name="Gladieux P."/>
            <person name="Hiltunen Thoren M."/>
            <person name="Johannesson H."/>
        </authorList>
    </citation>
    <scope>NUCLEOTIDE SEQUENCE</scope>
    <source>
        <strain evidence="8">CBS 141.50</strain>
    </source>
</reference>
<comment type="caution">
    <text evidence="8">The sequence shown here is derived from an EMBL/GenBank/DDBJ whole genome shotgun (WGS) entry which is preliminary data.</text>
</comment>
<evidence type="ECO:0000256" key="6">
    <source>
        <dbReference type="SAM" id="Phobius"/>
    </source>
</evidence>
<keyword evidence="4 6" id="KW-0472">Membrane</keyword>
<dbReference type="Pfam" id="PF00916">
    <property type="entry name" value="Sulfate_transp"/>
    <property type="match status" value="1"/>
</dbReference>
<dbReference type="AlphaFoldDB" id="A0AAN6V4H6"/>
<evidence type="ECO:0000256" key="4">
    <source>
        <dbReference type="ARBA" id="ARBA00023136"/>
    </source>
</evidence>
<sequence>VFRQPAPGYNVTVPVTLNFTSLTPCWFNLRPGTTGGFGANSPTFNIVGEERKTGSQVFGPAISSSVAATTTTAHTRPPTTTSTSVDGIADAETSPTTKESPAGSFIDSTPSLSPTGSHDDGGGAGLGSAGAAGIGAGVAGGILLAACGVFAWFWKKKRANANDGVGSNTTTGAGTGRGDSQEKYWYDSSTSTGSGSGHLWRWERKIPSVLARYVDDKAWPQDSYRQGGNSSKPVVLAELSSVHHTPPEIASSQILDPSRLVREPCLGPSRPVAAKAIHRRLRFGRCVLWPDLSSDPWHMHPVSSCNPPLPFPLARFRKDGRFLGALVGRGVVVWPTFAECRLMYRRRMWLRSVLCAVSLGSLRLRLRTHSLPFGKGGVLNYLETRASSAFQVSIRGQEGFRYSQLPTYHLSPSSYALIKLTPLSLGHHPNFSIGTVRPFAHHEMKIVDKAKESLITDYTWNRAGRFAKAATRPSNTRYVVDYVSEKFPIIGWLPRYRPRWLINDVVAGLTIGLMLIPQGLSYAKIATVPVQYGLLSSWLPAALYALMGTTKDLSTGPTSLISLLTAEIIESLKGDQWSPTEIASAVATMMGIYGLVIGLLKLGFLLEFISLPILSGFISAVAITIMLNQVGSLLGETGIGDGTATQIHDIFAKLPDANGYACAVGFTGIALLVALEQAGKRWGAKNKIVWFVSITRAFIALVIFTGVGYAVNKGKADSDDFLFGVTQVKFDADDMRTPKVPSRELLSRVAGQSVAVFIGSAVEHTAIARGFSVKNNYVTDQSQELTYYGVINIVNSFFHAIGVGGAMSRTAVNSSCNVKSPLSGFVTTAVVLVSIFKLTGALYWVPKATLGAIIITACWPLISPPRVFYHYWRTSLADFISSMIAFWVSLFVSTEIGIASAVGFNIVYVLLRQVFARVRTIPDPRSELAIALDNARDVPSPANLPRDTRVFQCTDSVYFPNAYAVKTAIVETVKTHHAPVYNSAESPEAERNWSVTRERRLAKLRAREGISDAEAATLPPIRLVVIDFRSAPHLDATTCSHFENLVAEIRAYGGPNVLIRFSGMSEYARERFVRAGWKMARGEDEGDMEAATEGATTAVPEGQVFKTYRTVASAVAAPRPQESGDRGESDEEKIQDVLTARHIE</sequence>
<organism evidence="8 9">
    <name type="scientific">Dichotomopilus funicola</name>
    <dbReference type="NCBI Taxonomy" id="1934379"/>
    <lineage>
        <taxon>Eukaryota</taxon>
        <taxon>Fungi</taxon>
        <taxon>Dikarya</taxon>
        <taxon>Ascomycota</taxon>
        <taxon>Pezizomycotina</taxon>
        <taxon>Sordariomycetes</taxon>
        <taxon>Sordariomycetidae</taxon>
        <taxon>Sordariales</taxon>
        <taxon>Chaetomiaceae</taxon>
        <taxon>Dichotomopilus</taxon>
    </lineage>
</organism>
<dbReference type="InterPro" id="IPR002645">
    <property type="entry name" value="STAS_dom"/>
</dbReference>